<gene>
    <name evidence="3" type="ORF">BCF44_116105</name>
</gene>
<feature type="transmembrane region" description="Helical" evidence="1">
    <location>
        <begin position="59"/>
        <end position="80"/>
    </location>
</feature>
<dbReference type="Proteomes" id="UP000256269">
    <property type="component" value="Unassembled WGS sequence"/>
</dbReference>
<dbReference type="EMBL" id="QUNO01000016">
    <property type="protein sequence ID" value="REH36236.1"/>
    <property type="molecule type" value="Genomic_DNA"/>
</dbReference>
<accession>A0A3E0H135</accession>
<dbReference type="Pfam" id="PF20712">
    <property type="entry name" value="CyanoTRADDas_TM"/>
    <property type="match status" value="1"/>
</dbReference>
<comment type="caution">
    <text evidence="3">The sequence shown here is derived from an EMBL/GenBank/DDBJ whole genome shotgun (WGS) entry which is preliminary data.</text>
</comment>
<dbReference type="RefSeq" id="WP_116179538.1">
    <property type="nucleotide sequence ID" value="NZ_CP144375.1"/>
</dbReference>
<sequence>MDELTDAWRTSPERRRQVRGGWFTVLVVIAVGVTSYVLYRDYHVSVGVERFVGPDLAVLVLAVVTALVFAVLALLVNLAYRDALQREHLDRQRLAEARRLLGHAEQAADRQGPLDLNALWSLTQRRMDYYHTLATSQADRSFRQAQRMVVVGFAVLVIAVVAVAFTGTMVVAIVAGSVGAVGALVAVYLGRSFLRAHEASVDRLHDQFSEPFTFSRQLSAERLLILLEAEDRAAAVRDLIRAIVALPPAQAESVRRGRHSSVPE</sequence>
<evidence type="ECO:0000313" key="4">
    <source>
        <dbReference type="Proteomes" id="UP000256269"/>
    </source>
</evidence>
<feature type="domain" description="Cyanobacterial TRADD-N associated 2 transmembrane" evidence="2">
    <location>
        <begin position="135"/>
        <end position="189"/>
    </location>
</feature>
<proteinExistence type="predicted"/>
<reference evidence="3 4" key="1">
    <citation type="submission" date="2018-08" db="EMBL/GenBank/DDBJ databases">
        <title>Genomic Encyclopedia of Archaeal and Bacterial Type Strains, Phase II (KMG-II): from individual species to whole genera.</title>
        <authorList>
            <person name="Goeker M."/>
        </authorList>
    </citation>
    <scope>NUCLEOTIDE SEQUENCE [LARGE SCALE GENOMIC DNA]</scope>
    <source>
        <strain evidence="3 4">DSM 45791</strain>
    </source>
</reference>
<dbReference type="AlphaFoldDB" id="A0A3E0H135"/>
<dbReference type="InterPro" id="IPR048567">
    <property type="entry name" value="CyanoTRADDas_TM"/>
</dbReference>
<keyword evidence="1" id="KW-0812">Transmembrane</keyword>
<keyword evidence="4" id="KW-1185">Reference proteome</keyword>
<organism evidence="3 4">
    <name type="scientific">Kutzneria buriramensis</name>
    <dbReference type="NCBI Taxonomy" id="1045776"/>
    <lineage>
        <taxon>Bacteria</taxon>
        <taxon>Bacillati</taxon>
        <taxon>Actinomycetota</taxon>
        <taxon>Actinomycetes</taxon>
        <taxon>Pseudonocardiales</taxon>
        <taxon>Pseudonocardiaceae</taxon>
        <taxon>Kutzneria</taxon>
    </lineage>
</organism>
<keyword evidence="1" id="KW-1133">Transmembrane helix</keyword>
<evidence type="ECO:0000256" key="1">
    <source>
        <dbReference type="SAM" id="Phobius"/>
    </source>
</evidence>
<keyword evidence="1" id="KW-0472">Membrane</keyword>
<feature type="transmembrane region" description="Helical" evidence="1">
    <location>
        <begin position="171"/>
        <end position="190"/>
    </location>
</feature>
<protein>
    <recommendedName>
        <fullName evidence="2">Cyanobacterial TRADD-N associated 2 transmembrane domain-containing protein</fullName>
    </recommendedName>
</protein>
<evidence type="ECO:0000313" key="3">
    <source>
        <dbReference type="EMBL" id="REH36236.1"/>
    </source>
</evidence>
<name>A0A3E0H135_9PSEU</name>
<dbReference type="OrthoDB" id="4234190at2"/>
<evidence type="ECO:0000259" key="2">
    <source>
        <dbReference type="Pfam" id="PF20712"/>
    </source>
</evidence>
<feature type="transmembrane region" description="Helical" evidence="1">
    <location>
        <begin position="21"/>
        <end position="39"/>
    </location>
</feature>
<feature type="transmembrane region" description="Helical" evidence="1">
    <location>
        <begin position="148"/>
        <end position="165"/>
    </location>
</feature>